<dbReference type="AlphaFoldDB" id="A0A0B7B4F8"/>
<organism evidence="2">
    <name type="scientific">Arion vulgaris</name>
    <dbReference type="NCBI Taxonomy" id="1028688"/>
    <lineage>
        <taxon>Eukaryota</taxon>
        <taxon>Metazoa</taxon>
        <taxon>Spiralia</taxon>
        <taxon>Lophotrochozoa</taxon>
        <taxon>Mollusca</taxon>
        <taxon>Gastropoda</taxon>
        <taxon>Heterobranchia</taxon>
        <taxon>Euthyneura</taxon>
        <taxon>Panpulmonata</taxon>
        <taxon>Eupulmonata</taxon>
        <taxon>Stylommatophora</taxon>
        <taxon>Helicina</taxon>
        <taxon>Arionoidea</taxon>
        <taxon>Arionidae</taxon>
        <taxon>Arion</taxon>
    </lineage>
</organism>
<reference evidence="2" key="1">
    <citation type="submission" date="2014-12" db="EMBL/GenBank/DDBJ databases">
        <title>Insight into the proteome of Arion vulgaris.</title>
        <authorList>
            <person name="Aradska J."/>
            <person name="Bulat T."/>
            <person name="Smidak R."/>
            <person name="Sarate P."/>
            <person name="Gangsoo J."/>
            <person name="Sialana F."/>
            <person name="Bilban M."/>
            <person name="Lubec G."/>
        </authorList>
    </citation>
    <scope>NUCLEOTIDE SEQUENCE</scope>
    <source>
        <tissue evidence="2">Skin</tissue>
    </source>
</reference>
<evidence type="ECO:0000256" key="1">
    <source>
        <dbReference type="SAM" id="MobiDB-lite"/>
    </source>
</evidence>
<name>A0A0B7B4F8_9EUPU</name>
<feature type="region of interest" description="Disordered" evidence="1">
    <location>
        <begin position="36"/>
        <end position="57"/>
    </location>
</feature>
<gene>
    <name evidence="2" type="primary">ORF157788</name>
</gene>
<proteinExistence type="predicted"/>
<protein>
    <submittedName>
        <fullName evidence="2">Uncharacterized protein</fullName>
    </submittedName>
</protein>
<accession>A0A0B7B4F8</accession>
<dbReference type="EMBL" id="HACG01040306">
    <property type="protein sequence ID" value="CEK87171.1"/>
    <property type="molecule type" value="Transcribed_RNA"/>
</dbReference>
<evidence type="ECO:0000313" key="2">
    <source>
        <dbReference type="EMBL" id="CEK87171.1"/>
    </source>
</evidence>
<sequence>MQVSRNIRSPNICFRGTSLKQVKEFKYFRSMITEDGRKDRENANLTNHDSVRSDTIR</sequence>